<evidence type="ECO:0000313" key="14">
    <source>
        <dbReference type="EMBL" id="KAF5732847.1"/>
    </source>
</evidence>
<comment type="cofactor">
    <cofactor evidence="11">
        <name>heme</name>
        <dbReference type="ChEBI" id="CHEBI:30413"/>
    </cofactor>
</comment>
<evidence type="ECO:0000256" key="11">
    <source>
        <dbReference type="PIRSR" id="PIRSR602401-1"/>
    </source>
</evidence>
<keyword evidence="3 11" id="KW-0349">Heme</keyword>
<dbReference type="Pfam" id="PF00067">
    <property type="entry name" value="p450"/>
    <property type="match status" value="1"/>
</dbReference>
<evidence type="ECO:0000256" key="1">
    <source>
        <dbReference type="ARBA" id="ARBA00004167"/>
    </source>
</evidence>
<dbReference type="Gene3D" id="1.10.630.10">
    <property type="entry name" value="Cytochrome P450"/>
    <property type="match status" value="1"/>
</dbReference>
<keyword evidence="10 13" id="KW-0472">Membrane</keyword>
<dbReference type="InParanoid" id="A0A7J7CFZ3"/>
<dbReference type="InterPro" id="IPR036396">
    <property type="entry name" value="Cyt_P450_sf"/>
</dbReference>
<comment type="subcellular location">
    <subcellularLocation>
        <location evidence="1">Membrane</location>
        <topology evidence="1">Single-pass membrane protein</topology>
    </subcellularLocation>
</comment>
<evidence type="ECO:0000256" key="12">
    <source>
        <dbReference type="RuleBase" id="RU000461"/>
    </source>
</evidence>
<keyword evidence="5 11" id="KW-0479">Metal-binding</keyword>
<dbReference type="PANTHER" id="PTHR24282">
    <property type="entry name" value="CYTOCHROME P450 FAMILY MEMBER"/>
    <property type="match status" value="1"/>
</dbReference>
<evidence type="ECO:0000256" key="10">
    <source>
        <dbReference type="ARBA" id="ARBA00023136"/>
    </source>
</evidence>
<dbReference type="GO" id="GO:0005506">
    <property type="term" value="F:iron ion binding"/>
    <property type="evidence" value="ECO:0007669"/>
    <property type="project" value="InterPro"/>
</dbReference>
<evidence type="ECO:0000256" key="8">
    <source>
        <dbReference type="ARBA" id="ARBA00023004"/>
    </source>
</evidence>
<dbReference type="InterPro" id="IPR001128">
    <property type="entry name" value="Cyt_P450"/>
</dbReference>
<gene>
    <name evidence="14" type="ORF">HS088_TW17G00380</name>
</gene>
<keyword evidence="4 13" id="KW-0812">Transmembrane</keyword>
<evidence type="ECO:0000256" key="7">
    <source>
        <dbReference type="ARBA" id="ARBA00023002"/>
    </source>
</evidence>
<evidence type="ECO:0000256" key="3">
    <source>
        <dbReference type="ARBA" id="ARBA00022617"/>
    </source>
</evidence>
<organism evidence="14 15">
    <name type="scientific">Tripterygium wilfordii</name>
    <name type="common">Thunder God vine</name>
    <dbReference type="NCBI Taxonomy" id="458696"/>
    <lineage>
        <taxon>Eukaryota</taxon>
        <taxon>Viridiplantae</taxon>
        <taxon>Streptophyta</taxon>
        <taxon>Embryophyta</taxon>
        <taxon>Tracheophyta</taxon>
        <taxon>Spermatophyta</taxon>
        <taxon>Magnoliopsida</taxon>
        <taxon>eudicotyledons</taxon>
        <taxon>Gunneridae</taxon>
        <taxon>Pentapetalae</taxon>
        <taxon>rosids</taxon>
        <taxon>fabids</taxon>
        <taxon>Celastrales</taxon>
        <taxon>Celastraceae</taxon>
        <taxon>Tripterygium</taxon>
    </lineage>
</organism>
<evidence type="ECO:0000256" key="2">
    <source>
        <dbReference type="ARBA" id="ARBA00010617"/>
    </source>
</evidence>
<dbReference type="GO" id="GO:0004497">
    <property type="term" value="F:monooxygenase activity"/>
    <property type="evidence" value="ECO:0007669"/>
    <property type="project" value="UniProtKB-KW"/>
</dbReference>
<name>A0A7J7CFZ3_TRIWF</name>
<feature type="binding site" description="axial binding residue" evidence="11">
    <location>
        <position position="466"/>
    </location>
    <ligand>
        <name>heme</name>
        <dbReference type="ChEBI" id="CHEBI:30413"/>
    </ligand>
    <ligandPart>
        <name>Fe</name>
        <dbReference type="ChEBI" id="CHEBI:18248"/>
    </ligandPart>
</feature>
<dbReference type="PRINTS" id="PR00463">
    <property type="entry name" value="EP450I"/>
</dbReference>
<evidence type="ECO:0008006" key="16">
    <source>
        <dbReference type="Google" id="ProtNLM"/>
    </source>
</evidence>
<accession>A0A7J7CFZ3</accession>
<comment type="similarity">
    <text evidence="2 12">Belongs to the cytochrome P450 family.</text>
</comment>
<dbReference type="SUPFAM" id="SSF48264">
    <property type="entry name" value="Cytochrome P450"/>
    <property type="match status" value="1"/>
</dbReference>
<dbReference type="PRINTS" id="PR00385">
    <property type="entry name" value="P450"/>
</dbReference>
<dbReference type="GO" id="GO:0016705">
    <property type="term" value="F:oxidoreductase activity, acting on paired donors, with incorporation or reduction of molecular oxygen"/>
    <property type="evidence" value="ECO:0007669"/>
    <property type="project" value="InterPro"/>
</dbReference>
<dbReference type="Proteomes" id="UP000593562">
    <property type="component" value="Unassembled WGS sequence"/>
</dbReference>
<dbReference type="GO" id="GO:0020037">
    <property type="term" value="F:heme binding"/>
    <property type="evidence" value="ECO:0007669"/>
    <property type="project" value="InterPro"/>
</dbReference>
<evidence type="ECO:0000313" key="15">
    <source>
        <dbReference type="Proteomes" id="UP000593562"/>
    </source>
</evidence>
<reference evidence="14 15" key="1">
    <citation type="journal article" date="2020" name="Nat. Commun.">
        <title>Genome of Tripterygium wilfordii and identification of cytochrome P450 involved in triptolide biosynthesis.</title>
        <authorList>
            <person name="Tu L."/>
            <person name="Su P."/>
            <person name="Zhang Z."/>
            <person name="Gao L."/>
            <person name="Wang J."/>
            <person name="Hu T."/>
            <person name="Zhou J."/>
            <person name="Zhang Y."/>
            <person name="Zhao Y."/>
            <person name="Liu Y."/>
            <person name="Song Y."/>
            <person name="Tong Y."/>
            <person name="Lu Y."/>
            <person name="Yang J."/>
            <person name="Xu C."/>
            <person name="Jia M."/>
            <person name="Peters R.J."/>
            <person name="Huang L."/>
            <person name="Gao W."/>
        </authorList>
    </citation>
    <scope>NUCLEOTIDE SEQUENCE [LARGE SCALE GENOMIC DNA]</scope>
    <source>
        <strain evidence="15">cv. XIE 37</strain>
        <tissue evidence="14">Leaf</tissue>
    </source>
</reference>
<dbReference type="PROSITE" id="PS00086">
    <property type="entry name" value="CYTOCHROME_P450"/>
    <property type="match status" value="1"/>
</dbReference>
<feature type="transmembrane region" description="Helical" evidence="13">
    <location>
        <begin position="6"/>
        <end position="26"/>
    </location>
</feature>
<protein>
    <recommendedName>
        <fullName evidence="16">Cytochrome P450 714C2-like</fullName>
    </recommendedName>
</protein>
<keyword evidence="7 12" id="KW-0560">Oxidoreductase</keyword>
<proteinExistence type="inferred from homology"/>
<keyword evidence="8 11" id="KW-0408">Iron</keyword>
<evidence type="ECO:0000256" key="5">
    <source>
        <dbReference type="ARBA" id="ARBA00022723"/>
    </source>
</evidence>
<dbReference type="AlphaFoldDB" id="A0A7J7CFZ3"/>
<dbReference type="InterPro" id="IPR050665">
    <property type="entry name" value="Cytochrome_P450_Monooxygen"/>
</dbReference>
<dbReference type="OrthoDB" id="1470350at2759"/>
<evidence type="ECO:0000256" key="4">
    <source>
        <dbReference type="ARBA" id="ARBA00022692"/>
    </source>
</evidence>
<evidence type="ECO:0000256" key="9">
    <source>
        <dbReference type="ARBA" id="ARBA00023033"/>
    </source>
</evidence>
<dbReference type="InterPro" id="IPR017972">
    <property type="entry name" value="Cyt_P450_CS"/>
</dbReference>
<comment type="caution">
    <text evidence="14">The sequence shown here is derived from an EMBL/GenBank/DDBJ whole genome shotgun (WGS) entry which is preliminary data.</text>
</comment>
<keyword evidence="9 12" id="KW-0503">Monooxygenase</keyword>
<keyword evidence="15" id="KW-1185">Reference proteome</keyword>
<sequence length="519" mass="58428">MAKLILSMVLGGIVALILHIYSIFVVKPQKVRSKLQEQGIRGPSPSFLLENIREMTSIQVQALQSAQKKSPKAGNGIAHDWPFTVFQYLHKWIDEYGTTFIYSNGSIQTLCTTDIDIVKKISLCTSLSLGKPSYLSKDRRPLLGQGILSSSGPIWAHQRRIIAPEFYLDKIKDMVNLMVDSTRLVLNSWESRIEKEGRLADINIEEDLRNLSADIISRACFGSNYSEGEEIFQKLRTLQSVMSKATIGIPGLRYMPTQNNREIWKLKKDIDSMILKVVNQRAAGTHEQDLLQMILKGAKHGSDVNEGLPSDVSLDKFIVDNCKNIYFAGHETTAITATWSLMLLAAHPYWQARARAEVLEIYKDKAPSADMFRNMKTLTMVIQETLRLYPPAVFVDRTALEDIEFKDIWIPKGLNLQIPIAILQQSPDLWGPDAHQFNPGRFVNGILGACKSPQAYMPFGIGSRICIGQQFAMTQLKVILSLVLSKFSFSLSPKYNHSPVFKLVVQPENGVHLHLKRLS</sequence>
<dbReference type="InterPro" id="IPR002401">
    <property type="entry name" value="Cyt_P450_E_grp-I"/>
</dbReference>
<evidence type="ECO:0000256" key="6">
    <source>
        <dbReference type="ARBA" id="ARBA00022989"/>
    </source>
</evidence>
<dbReference type="EMBL" id="JAAARO010000017">
    <property type="protein sequence ID" value="KAF5732847.1"/>
    <property type="molecule type" value="Genomic_DNA"/>
</dbReference>
<dbReference type="GO" id="GO:0016020">
    <property type="term" value="C:membrane"/>
    <property type="evidence" value="ECO:0007669"/>
    <property type="project" value="UniProtKB-SubCell"/>
</dbReference>
<evidence type="ECO:0000256" key="13">
    <source>
        <dbReference type="SAM" id="Phobius"/>
    </source>
</evidence>
<dbReference type="PANTHER" id="PTHR24282:SF26">
    <property type="entry name" value="CYTOCHROME P450"/>
    <property type="match status" value="1"/>
</dbReference>
<keyword evidence="6 13" id="KW-1133">Transmembrane helix</keyword>